<dbReference type="InterPro" id="IPR001173">
    <property type="entry name" value="Glyco_trans_2-like"/>
</dbReference>
<keyword evidence="3 9" id="KW-0808">Transferase</keyword>
<evidence type="ECO:0000256" key="5">
    <source>
        <dbReference type="ARBA" id="ARBA00022989"/>
    </source>
</evidence>
<sequence length="439" mass="48994">MTNFFTALDLIGLLLLCFYSLQLLLAALLPRPRRSFPADRRLRFTFLIPALNEAQVIEATVRNLRLVAPDGRVAVIDDGSDDATAVLVSALAASDPGVLLLRRTAPEARQGKGKALNWAVTNLLHGLHAEGADLSREVFAVIDADGRLGPELLEEARQVLGDPQVMGAQARVRIRQSVERLRPGTVIGHMLEQQQDVEFFITRHLQVLRSHWHTVALCGNGQFMRASYVAEQFARGVAPWPDVLLEDFASGLEVRLARPTHRLAFLEHGITQQGLPDLRRFTRQRARWTQGTLQCLPYLGRLWTTRVPWLARLDFSYFILGPWLNLVIVLTLLTQPLRWATGTHGLILAPEVGLTVSLLNLALQLNWLVRYQLENRMTPGRVLFTVASFPVYGFALFLSLPLAFKNHFTGRRTWDKTARHAEPEGPARGQGVSAAPSGD</sequence>
<dbReference type="STRING" id="1476583.DEIPH_ctg017orf0134"/>
<keyword evidence="6" id="KW-0472">Membrane</keyword>
<gene>
    <name evidence="9" type="ORF">DEIPH_ctg017orf0134</name>
</gene>
<dbReference type="PANTHER" id="PTHR43867">
    <property type="entry name" value="CELLULOSE SYNTHASE CATALYTIC SUBUNIT A [UDP-FORMING]"/>
    <property type="match status" value="1"/>
</dbReference>
<dbReference type="InterPro" id="IPR029044">
    <property type="entry name" value="Nucleotide-diphossugar_trans"/>
</dbReference>
<dbReference type="RefSeq" id="WP_034355197.1">
    <property type="nucleotide sequence ID" value="NZ_JHAC01000017.1"/>
</dbReference>
<name>A0A016QSK2_9DEIO</name>
<keyword evidence="10" id="KW-1185">Reference proteome</keyword>
<organism evidence="9 10">
    <name type="scientific">Deinococcus phoenicis</name>
    <dbReference type="NCBI Taxonomy" id="1476583"/>
    <lineage>
        <taxon>Bacteria</taxon>
        <taxon>Thermotogati</taxon>
        <taxon>Deinococcota</taxon>
        <taxon>Deinococci</taxon>
        <taxon>Deinococcales</taxon>
        <taxon>Deinococcaceae</taxon>
        <taxon>Deinococcus</taxon>
    </lineage>
</organism>
<protein>
    <submittedName>
        <fullName evidence="9">Glycosyl transferase family protein</fullName>
    </submittedName>
</protein>
<dbReference type="SUPFAM" id="SSF53448">
    <property type="entry name" value="Nucleotide-diphospho-sugar transferases"/>
    <property type="match status" value="1"/>
</dbReference>
<keyword evidence="5" id="KW-1133">Transmembrane helix</keyword>
<keyword evidence="4" id="KW-0812">Transmembrane</keyword>
<dbReference type="Gene3D" id="3.90.550.10">
    <property type="entry name" value="Spore Coat Polysaccharide Biosynthesis Protein SpsA, Chain A"/>
    <property type="match status" value="1"/>
</dbReference>
<evidence type="ECO:0000313" key="10">
    <source>
        <dbReference type="Proteomes" id="UP000020492"/>
    </source>
</evidence>
<evidence type="ECO:0000313" key="9">
    <source>
        <dbReference type="EMBL" id="EYB68779.1"/>
    </source>
</evidence>
<evidence type="ECO:0000256" key="1">
    <source>
        <dbReference type="ARBA" id="ARBA00004141"/>
    </source>
</evidence>
<evidence type="ECO:0000256" key="7">
    <source>
        <dbReference type="SAM" id="MobiDB-lite"/>
    </source>
</evidence>
<dbReference type="Pfam" id="PF00535">
    <property type="entry name" value="Glycos_transf_2"/>
    <property type="match status" value="1"/>
</dbReference>
<dbReference type="PATRIC" id="fig|1476583.3.peg.1135"/>
<dbReference type="InterPro" id="IPR050321">
    <property type="entry name" value="Glycosyltr_2/OpgH_subfam"/>
</dbReference>
<keyword evidence="2" id="KW-0328">Glycosyltransferase</keyword>
<dbReference type="OrthoDB" id="9766299at2"/>
<evidence type="ECO:0000256" key="4">
    <source>
        <dbReference type="ARBA" id="ARBA00022692"/>
    </source>
</evidence>
<dbReference type="AlphaFoldDB" id="A0A016QSK2"/>
<dbReference type="PANTHER" id="PTHR43867:SF2">
    <property type="entry name" value="CELLULOSE SYNTHASE CATALYTIC SUBUNIT A [UDP-FORMING]"/>
    <property type="match status" value="1"/>
</dbReference>
<dbReference type="GO" id="GO:0016020">
    <property type="term" value="C:membrane"/>
    <property type="evidence" value="ECO:0007669"/>
    <property type="project" value="UniProtKB-SubCell"/>
</dbReference>
<feature type="domain" description="Glycosyltransferase 2-like" evidence="8">
    <location>
        <begin position="46"/>
        <end position="197"/>
    </location>
</feature>
<accession>A0A016QSK2</accession>
<evidence type="ECO:0000256" key="6">
    <source>
        <dbReference type="ARBA" id="ARBA00023136"/>
    </source>
</evidence>
<reference evidence="9 10" key="1">
    <citation type="submission" date="2014-03" db="EMBL/GenBank/DDBJ databases">
        <title>Draft genome sequence of Deinococcus phoenicis 1P10ME.</title>
        <authorList>
            <person name="Stepanov V.G."/>
            <person name="Vaishampayan P."/>
            <person name="Venkateswaran K."/>
            <person name="Fox G.E."/>
        </authorList>
    </citation>
    <scope>NUCLEOTIDE SEQUENCE [LARGE SCALE GENOMIC DNA]</scope>
    <source>
        <strain evidence="9 10">1P10ME</strain>
    </source>
</reference>
<dbReference type="Proteomes" id="UP000020492">
    <property type="component" value="Unassembled WGS sequence"/>
</dbReference>
<comment type="subcellular location">
    <subcellularLocation>
        <location evidence="1">Membrane</location>
        <topology evidence="1">Multi-pass membrane protein</topology>
    </subcellularLocation>
</comment>
<proteinExistence type="predicted"/>
<dbReference type="EMBL" id="JHAC01000017">
    <property type="protein sequence ID" value="EYB68779.1"/>
    <property type="molecule type" value="Genomic_DNA"/>
</dbReference>
<dbReference type="GO" id="GO:0016757">
    <property type="term" value="F:glycosyltransferase activity"/>
    <property type="evidence" value="ECO:0007669"/>
    <property type="project" value="UniProtKB-KW"/>
</dbReference>
<evidence type="ECO:0000259" key="8">
    <source>
        <dbReference type="Pfam" id="PF00535"/>
    </source>
</evidence>
<dbReference type="eggNOG" id="COG1215">
    <property type="taxonomic scope" value="Bacteria"/>
</dbReference>
<evidence type="ECO:0000256" key="3">
    <source>
        <dbReference type="ARBA" id="ARBA00022679"/>
    </source>
</evidence>
<feature type="region of interest" description="Disordered" evidence="7">
    <location>
        <begin position="416"/>
        <end position="439"/>
    </location>
</feature>
<feature type="compositionally biased region" description="Basic and acidic residues" evidence="7">
    <location>
        <begin position="416"/>
        <end position="425"/>
    </location>
</feature>
<evidence type="ECO:0000256" key="2">
    <source>
        <dbReference type="ARBA" id="ARBA00022676"/>
    </source>
</evidence>
<comment type="caution">
    <text evidence="9">The sequence shown here is derived from an EMBL/GenBank/DDBJ whole genome shotgun (WGS) entry which is preliminary data.</text>
</comment>